<dbReference type="AlphaFoldDB" id="A0A5B2THP4"/>
<comment type="caution">
    <text evidence="6">The sequence shown here is derived from an EMBL/GenBank/DDBJ whole genome shotgun (WGS) entry which is preliminary data.</text>
</comment>
<sequence length="536" mass="58773">MLRRDLFRTSLALGAGAALPPLAAPGLGIAQEARSRALRFVPQADAAILDPVITTGLVNRNHGFLVFDTLYGVDEAGRIQPQMVEGHSVEDDGRLVTMRLREGLRFHDGEPVRGRDVVASLRRWAARDAFGTSLMAAVDELTAPDDRTLRWRLKRPFPLLPQALGKVGAIVAFIMPERLAAGTDPAVPVKELVGSGPFRFRADQHVPGSMLVYERFAGYVPRPGEAPSLLAGGKVAHFDRVEWRVIPDAATVAGALRQGEVDWWDQPIFDLLPALRQDRNLVVENLDPYGNIGVLRFNHTLPPFNNPAIRRAILGAVRQSDVMLAVAGEDRSMWRDRIGFFAPGGAMANDEGIAALDGSRSIEASQKALKDAGYKGETVLLMAPSDFPVINAMSEVIADLFRRLGIKVDYQVMDWGSMLRRMANRETPEKGGYNAFCTYSAGVTQLNPSAHNFLRGSGEKATFGWSTSPELEALRDEWFAAPDAAAQKAIGVRAQRQAFIDVPYVPLGLFYQPTAYRKELAGVLKGLPLFWNVRRG</sequence>
<feature type="domain" description="Solute-binding protein family 5" evidence="5">
    <location>
        <begin position="79"/>
        <end position="442"/>
    </location>
</feature>
<dbReference type="Proteomes" id="UP000322110">
    <property type="component" value="Unassembled WGS sequence"/>
</dbReference>
<evidence type="ECO:0000256" key="1">
    <source>
        <dbReference type="ARBA" id="ARBA00004418"/>
    </source>
</evidence>
<evidence type="ECO:0000313" key="6">
    <source>
        <dbReference type="EMBL" id="KAA2214006.1"/>
    </source>
</evidence>
<evidence type="ECO:0000256" key="3">
    <source>
        <dbReference type="ARBA" id="ARBA00022729"/>
    </source>
</evidence>
<dbReference type="PIRSF" id="PIRSF002741">
    <property type="entry name" value="MppA"/>
    <property type="match status" value="1"/>
</dbReference>
<protein>
    <submittedName>
        <fullName evidence="6">ABC transporter substrate-binding protein</fullName>
    </submittedName>
</protein>
<keyword evidence="7" id="KW-1185">Reference proteome</keyword>
<dbReference type="CDD" id="cd08502">
    <property type="entry name" value="PBP2_NikA_DppA_OppA_like_16"/>
    <property type="match status" value="1"/>
</dbReference>
<reference evidence="6 7" key="1">
    <citation type="journal article" date="2015" name="Int. J. Syst. Evol. Microbiol.">
        <title>Roseomonas oryzae sp. nov., isolated from paddy rhizosphere soil.</title>
        <authorList>
            <person name="Ramaprasad E.V."/>
            <person name="Sasikala Ch."/>
            <person name="Ramana Ch.V."/>
        </authorList>
    </citation>
    <scope>NUCLEOTIDE SEQUENCE [LARGE SCALE GENOMIC DNA]</scope>
    <source>
        <strain evidence="6 7">KCTC 42542</strain>
    </source>
</reference>
<feature type="chain" id="PRO_5022689740" evidence="4">
    <location>
        <begin position="24"/>
        <end position="536"/>
    </location>
</feature>
<dbReference type="EMBL" id="VUKA01000002">
    <property type="protein sequence ID" value="KAA2214006.1"/>
    <property type="molecule type" value="Genomic_DNA"/>
</dbReference>
<dbReference type="Gene3D" id="3.40.190.10">
    <property type="entry name" value="Periplasmic binding protein-like II"/>
    <property type="match status" value="1"/>
</dbReference>
<dbReference type="InterPro" id="IPR000914">
    <property type="entry name" value="SBP_5_dom"/>
</dbReference>
<dbReference type="RefSeq" id="WP_149811662.1">
    <property type="nucleotide sequence ID" value="NZ_VUKA01000002.1"/>
</dbReference>
<dbReference type="GO" id="GO:0043190">
    <property type="term" value="C:ATP-binding cassette (ABC) transporter complex"/>
    <property type="evidence" value="ECO:0007669"/>
    <property type="project" value="InterPro"/>
</dbReference>
<comment type="subcellular location">
    <subcellularLocation>
        <location evidence="1">Periplasm</location>
    </subcellularLocation>
</comment>
<dbReference type="SUPFAM" id="SSF53850">
    <property type="entry name" value="Periplasmic binding protein-like II"/>
    <property type="match status" value="1"/>
</dbReference>
<dbReference type="OrthoDB" id="7233744at2"/>
<evidence type="ECO:0000256" key="2">
    <source>
        <dbReference type="ARBA" id="ARBA00005695"/>
    </source>
</evidence>
<dbReference type="GO" id="GO:0030288">
    <property type="term" value="C:outer membrane-bounded periplasmic space"/>
    <property type="evidence" value="ECO:0007669"/>
    <property type="project" value="UniProtKB-ARBA"/>
</dbReference>
<name>A0A5B2THP4_9PROT</name>
<feature type="signal peptide" evidence="4">
    <location>
        <begin position="1"/>
        <end position="23"/>
    </location>
</feature>
<dbReference type="Pfam" id="PF00496">
    <property type="entry name" value="SBP_bac_5"/>
    <property type="match status" value="1"/>
</dbReference>
<gene>
    <name evidence="6" type="ORF">F0Q34_08170</name>
</gene>
<dbReference type="InterPro" id="IPR030678">
    <property type="entry name" value="Peptide/Ni-bd"/>
</dbReference>
<dbReference type="GO" id="GO:1904680">
    <property type="term" value="F:peptide transmembrane transporter activity"/>
    <property type="evidence" value="ECO:0007669"/>
    <property type="project" value="TreeGrafter"/>
</dbReference>
<evidence type="ECO:0000313" key="7">
    <source>
        <dbReference type="Proteomes" id="UP000322110"/>
    </source>
</evidence>
<evidence type="ECO:0000259" key="5">
    <source>
        <dbReference type="Pfam" id="PF00496"/>
    </source>
</evidence>
<evidence type="ECO:0000256" key="4">
    <source>
        <dbReference type="SAM" id="SignalP"/>
    </source>
</evidence>
<keyword evidence="3 4" id="KW-0732">Signal</keyword>
<dbReference type="PANTHER" id="PTHR30290:SF38">
    <property type="entry name" value="D,D-DIPEPTIDE-BINDING PERIPLASMIC PROTEIN DDPA-RELATED"/>
    <property type="match status" value="1"/>
</dbReference>
<organism evidence="6 7">
    <name type="scientific">Teichococcus oryzae</name>
    <dbReference type="NCBI Taxonomy" id="1608942"/>
    <lineage>
        <taxon>Bacteria</taxon>
        <taxon>Pseudomonadati</taxon>
        <taxon>Pseudomonadota</taxon>
        <taxon>Alphaproteobacteria</taxon>
        <taxon>Acetobacterales</taxon>
        <taxon>Roseomonadaceae</taxon>
        <taxon>Roseomonas</taxon>
    </lineage>
</organism>
<accession>A0A5B2THP4</accession>
<dbReference type="Gene3D" id="3.10.105.10">
    <property type="entry name" value="Dipeptide-binding Protein, Domain 3"/>
    <property type="match status" value="1"/>
</dbReference>
<dbReference type="GO" id="GO:0015833">
    <property type="term" value="P:peptide transport"/>
    <property type="evidence" value="ECO:0007669"/>
    <property type="project" value="TreeGrafter"/>
</dbReference>
<dbReference type="PANTHER" id="PTHR30290">
    <property type="entry name" value="PERIPLASMIC BINDING COMPONENT OF ABC TRANSPORTER"/>
    <property type="match status" value="1"/>
</dbReference>
<comment type="similarity">
    <text evidence="2">Belongs to the bacterial solute-binding protein 5 family.</text>
</comment>
<proteinExistence type="inferred from homology"/>
<dbReference type="InterPro" id="IPR039424">
    <property type="entry name" value="SBP_5"/>
</dbReference>